<comment type="caution">
    <text evidence="2">The sequence shown here is derived from an EMBL/GenBank/DDBJ whole genome shotgun (WGS) entry which is preliminary data.</text>
</comment>
<evidence type="ECO:0008006" key="4">
    <source>
        <dbReference type="Google" id="ProtNLM"/>
    </source>
</evidence>
<dbReference type="Proteomes" id="UP001151760">
    <property type="component" value="Unassembled WGS sequence"/>
</dbReference>
<evidence type="ECO:0000313" key="3">
    <source>
        <dbReference type="Proteomes" id="UP001151760"/>
    </source>
</evidence>
<dbReference type="EMBL" id="BQNB010011337">
    <property type="protein sequence ID" value="GJS89260.1"/>
    <property type="molecule type" value="Genomic_DNA"/>
</dbReference>
<reference evidence="2" key="1">
    <citation type="journal article" date="2022" name="Int. J. Mol. Sci.">
        <title>Draft Genome of Tanacetum Coccineum: Genomic Comparison of Closely Related Tanacetum-Family Plants.</title>
        <authorList>
            <person name="Yamashiro T."/>
            <person name="Shiraishi A."/>
            <person name="Nakayama K."/>
            <person name="Satake H."/>
        </authorList>
    </citation>
    <scope>NUCLEOTIDE SEQUENCE</scope>
</reference>
<keyword evidence="3" id="KW-1185">Reference proteome</keyword>
<accession>A0ABQ4ZJS4</accession>
<reference evidence="2" key="2">
    <citation type="submission" date="2022-01" db="EMBL/GenBank/DDBJ databases">
        <authorList>
            <person name="Yamashiro T."/>
            <person name="Shiraishi A."/>
            <person name="Satake H."/>
            <person name="Nakayama K."/>
        </authorList>
    </citation>
    <scope>NUCLEOTIDE SEQUENCE</scope>
</reference>
<feature type="coiled-coil region" evidence="1">
    <location>
        <begin position="78"/>
        <end position="140"/>
    </location>
</feature>
<evidence type="ECO:0000313" key="2">
    <source>
        <dbReference type="EMBL" id="GJS89260.1"/>
    </source>
</evidence>
<keyword evidence="1" id="KW-0175">Coiled coil</keyword>
<protein>
    <recommendedName>
        <fullName evidence="4">FRIGIDA-like protein</fullName>
    </recommendedName>
</protein>
<organism evidence="2 3">
    <name type="scientific">Tanacetum coccineum</name>
    <dbReference type="NCBI Taxonomy" id="301880"/>
    <lineage>
        <taxon>Eukaryota</taxon>
        <taxon>Viridiplantae</taxon>
        <taxon>Streptophyta</taxon>
        <taxon>Embryophyta</taxon>
        <taxon>Tracheophyta</taxon>
        <taxon>Spermatophyta</taxon>
        <taxon>Magnoliopsida</taxon>
        <taxon>eudicotyledons</taxon>
        <taxon>Gunneridae</taxon>
        <taxon>Pentapetalae</taxon>
        <taxon>asterids</taxon>
        <taxon>campanulids</taxon>
        <taxon>Asterales</taxon>
        <taxon>Asteraceae</taxon>
        <taxon>Asteroideae</taxon>
        <taxon>Anthemideae</taxon>
        <taxon>Anthemidinae</taxon>
        <taxon>Tanacetum</taxon>
    </lineage>
</organism>
<name>A0ABQ4ZJS4_9ASTR</name>
<sequence>MPDLLLSAAAASSLWAHRYEALNDDYGELYQSHQFCKDVFERLTDTQNHLVDALRSRNILFDDHKILKQTHMGYVGKEAALTEKLVAVEKEKDEILDKNQDQEERIKRLEEALASKASSLSKAENTASTLKGNIERLTVDLNQAEVVRHNYVRQLLPTIVQRLLSSDEYKNSLSGISNQAIVARWSEGVEVERSDEDAEAILATAANYDPECKSTFMSTFDGLFVKSYPYVKKLVESFRLPLGYL</sequence>
<gene>
    <name evidence="2" type="ORF">Tco_0771896</name>
</gene>
<proteinExistence type="predicted"/>
<evidence type="ECO:0000256" key="1">
    <source>
        <dbReference type="SAM" id="Coils"/>
    </source>
</evidence>